<evidence type="ECO:0000313" key="2">
    <source>
        <dbReference type="Proteomes" id="UP000626554"/>
    </source>
</evidence>
<sequence length="121" mass="12918">MFPTTILPLLPIHPAMLLVLLPTVGPGTRQETPLARTATNLLLQDLQIQLGTAIHVLKVDEGSHPAVVHAFDGRGVPAFVLLRDGAELWRQQGLPEGQPMAALLLQKLQEATPTAAPAAED</sequence>
<name>A0ABX2Q5I3_9BACT</name>
<evidence type="ECO:0000313" key="1">
    <source>
        <dbReference type="EMBL" id="NVO86224.1"/>
    </source>
</evidence>
<dbReference type="Proteomes" id="UP000626554">
    <property type="component" value="Unassembled WGS sequence"/>
</dbReference>
<dbReference type="CDD" id="cd02947">
    <property type="entry name" value="TRX_family"/>
    <property type="match status" value="1"/>
</dbReference>
<dbReference type="EMBL" id="JABKAV010000062">
    <property type="protein sequence ID" value="NVO86224.1"/>
    <property type="molecule type" value="Genomic_DNA"/>
</dbReference>
<protein>
    <submittedName>
        <fullName evidence="1">Thioredoxin family protein</fullName>
    </submittedName>
</protein>
<dbReference type="Gene3D" id="3.40.30.10">
    <property type="entry name" value="Glutaredoxin"/>
    <property type="match status" value="1"/>
</dbReference>
<comment type="caution">
    <text evidence="1">The sequence shown here is derived from an EMBL/GenBank/DDBJ whole genome shotgun (WGS) entry which is preliminary data.</text>
</comment>
<organism evidence="1 2">
    <name type="scientific">Hymenobacter terrestris</name>
    <dbReference type="NCBI Taxonomy" id="2748310"/>
    <lineage>
        <taxon>Bacteria</taxon>
        <taxon>Pseudomonadati</taxon>
        <taxon>Bacteroidota</taxon>
        <taxon>Cytophagia</taxon>
        <taxon>Cytophagales</taxon>
        <taxon>Hymenobacteraceae</taxon>
        <taxon>Hymenobacter</taxon>
    </lineage>
</organism>
<keyword evidence="2" id="KW-1185">Reference proteome</keyword>
<dbReference type="RefSeq" id="WP_176900959.1">
    <property type="nucleotide sequence ID" value="NZ_JABKAV010000062.1"/>
</dbReference>
<gene>
    <name evidence="1" type="ORF">HW556_15160</name>
</gene>
<dbReference type="SUPFAM" id="SSF52833">
    <property type="entry name" value="Thioredoxin-like"/>
    <property type="match status" value="1"/>
</dbReference>
<dbReference type="InterPro" id="IPR036249">
    <property type="entry name" value="Thioredoxin-like_sf"/>
</dbReference>
<reference evidence="1 2" key="1">
    <citation type="submission" date="2020-05" db="EMBL/GenBank/DDBJ databases">
        <title>Hymenobacter terrestris sp. nov. and Hymenobacter lapidiphilus sp. nov., isolated from regoliths in Antarctica.</title>
        <authorList>
            <person name="Sedlacek I."/>
            <person name="Pantucek R."/>
            <person name="Zeman M."/>
            <person name="Holochova P."/>
            <person name="Kralova S."/>
            <person name="Stankova E."/>
            <person name="Sedo O."/>
            <person name="Micenkova L."/>
            <person name="Svec P."/>
            <person name="Gupta V."/>
            <person name="Sood U."/>
            <person name="Korpole U.S."/>
            <person name="Lal R."/>
        </authorList>
    </citation>
    <scope>NUCLEOTIDE SEQUENCE [LARGE SCALE GENOMIC DNA]</scope>
    <source>
        <strain evidence="1 2">P5252</strain>
    </source>
</reference>
<proteinExistence type="predicted"/>
<accession>A0ABX2Q5I3</accession>